<dbReference type="SUPFAM" id="SSF53187">
    <property type="entry name" value="Zn-dependent exopeptidases"/>
    <property type="match status" value="1"/>
</dbReference>
<keyword evidence="4" id="KW-0378">Hydrolase</keyword>
<dbReference type="InterPro" id="IPR002933">
    <property type="entry name" value="Peptidase_M20"/>
</dbReference>
<dbReference type="Pfam" id="PF14033">
    <property type="entry name" value="DUF4246"/>
    <property type="match status" value="2"/>
</dbReference>
<comment type="similarity">
    <text evidence="1">Belongs to the peptidase M20A family.</text>
</comment>
<evidence type="ECO:0000259" key="6">
    <source>
        <dbReference type="Pfam" id="PF14033"/>
    </source>
</evidence>
<evidence type="ECO:0000259" key="5">
    <source>
        <dbReference type="Pfam" id="PF07687"/>
    </source>
</evidence>
<keyword evidence="3" id="KW-0479">Metal-binding</keyword>
<keyword evidence="8" id="KW-1185">Reference proteome</keyword>
<evidence type="ECO:0000313" key="7">
    <source>
        <dbReference type="EMBL" id="PWA00369.1"/>
    </source>
</evidence>
<dbReference type="PROSITE" id="PS00759">
    <property type="entry name" value="ARGE_DAPE_CPG2_2"/>
    <property type="match status" value="1"/>
</dbReference>
<dbReference type="AlphaFoldDB" id="A0A2U1J5S8"/>
<dbReference type="PANTHER" id="PTHR43270:SF4">
    <property type="entry name" value="CARNOSINE DIPEPTIDASE 2, ISOFORM A"/>
    <property type="match status" value="1"/>
</dbReference>
<dbReference type="Proteomes" id="UP000245591">
    <property type="component" value="Unassembled WGS sequence"/>
</dbReference>
<accession>A0A2U1J5S8</accession>
<comment type="caution">
    <text evidence="7">The sequence shown here is derived from an EMBL/GenBank/DDBJ whole genome shotgun (WGS) entry which is preliminary data.</text>
</comment>
<dbReference type="Pfam" id="PF07687">
    <property type="entry name" value="M20_dimer"/>
    <property type="match status" value="1"/>
</dbReference>
<dbReference type="Pfam" id="PF01546">
    <property type="entry name" value="Peptidase_M20"/>
    <property type="match status" value="1"/>
</dbReference>
<sequence>MEDKLSTFFNYVNDNSEYLISILREAVAIPSVSADITKRSEVFRMAEWIKDRLTKLGADVKLVDPGTQELQGQTVQLPPVVLSRHGNDPQKKNILIYCHYDVQPALLSDGWETDPFDLVEKKDGRLVGRGASDDKGHVVGWLLTLEAFVKNQVELPVNLLFCFEGMEESGSVGLEKVISEEANGWLKGMDYTIISDSSWSSKTKPSIGYGLRGINYFSIDVSGPVADLHSGVFGGVVQEPMVVLTKLLAGLVEVDGKINIPGIHDRVMELTEVEEKTYHGLALTTEGLITSFGGDYLMQKDIVQSLMHRGRYPSLSVHGIEGAFYDPGSKTVIPASVKGKFSIRTVPNMDLEEVKNITIDHVHKEFVKLNSKCKLEVRELNNGKWWYAPPNLPINVAAARAMKRVYGTEPEYVRGGGSVPITIVFQEHLKADILLLPMGTYGDGAHSTNEKLDKYNFTEGIKNYFAFLYEEFQPHFEEKTINYATEEALYYSDIFTGSLVPGAVDCTYIGDDCIPEELLDELKENVAELEDVPEHEKDWDPGSNNQVLDLLHPSLYPVVFGRTRGITDDVSSTEVPKWDSVIGKGETKSVIPPEEDNEYLSEKYQWLPAQFDVDANGKVRILSYINNLHPKIHEKMYGTLEKIFEKISSDDYYNEEFEDYFNRLRKGEAEKNGTEFVRGLNKEDVDKEDLDDYCGTYVLTHENPKYKGGVWHVEGMENKEIVTTGMYYYDQENITDSYLAFRQCVCEEEYTSYDFDTLKSVFNLKNQEPLNQRLGEIKTVKNRMISFPNIYQHQVQDFELQDKTKPGYRKILCFFLINPNKRIYSTAHIPPQQLSWFEIELMKNKNKLSELPGLITDEISKTLDWPISLEETKKHREELMEERKFYVEKENEEIFERPFSLCEL</sequence>
<dbReference type="InterPro" id="IPR011650">
    <property type="entry name" value="Peptidase_M20_dimer"/>
</dbReference>
<feature type="domain" description="Peptidase M20 dimerisation" evidence="5">
    <location>
        <begin position="209"/>
        <end position="367"/>
    </location>
</feature>
<evidence type="ECO:0000256" key="3">
    <source>
        <dbReference type="ARBA" id="ARBA00022723"/>
    </source>
</evidence>
<evidence type="ECO:0000256" key="4">
    <source>
        <dbReference type="ARBA" id="ARBA00022801"/>
    </source>
</evidence>
<feature type="domain" description="DUF4246" evidence="6">
    <location>
        <begin position="698"/>
        <end position="838"/>
    </location>
</feature>
<evidence type="ECO:0000313" key="8">
    <source>
        <dbReference type="Proteomes" id="UP000245591"/>
    </source>
</evidence>
<dbReference type="Gene3D" id="3.30.70.360">
    <property type="match status" value="1"/>
</dbReference>
<evidence type="ECO:0000256" key="1">
    <source>
        <dbReference type="ARBA" id="ARBA00006247"/>
    </source>
</evidence>
<proteinExistence type="inferred from homology"/>
<dbReference type="GO" id="GO:0008233">
    <property type="term" value="F:peptidase activity"/>
    <property type="evidence" value="ECO:0007669"/>
    <property type="project" value="UniProtKB-KW"/>
</dbReference>
<gene>
    <name evidence="7" type="ORF">BB558_003578</name>
</gene>
<dbReference type="EMBL" id="MBFU01000338">
    <property type="protein sequence ID" value="PWA00369.1"/>
    <property type="molecule type" value="Genomic_DNA"/>
</dbReference>
<feature type="domain" description="DUF4246" evidence="6">
    <location>
        <begin position="505"/>
        <end position="647"/>
    </location>
</feature>
<dbReference type="InterPro" id="IPR049192">
    <property type="entry name" value="DUF4246_C"/>
</dbReference>
<name>A0A2U1J5S8_SMIAN</name>
<dbReference type="Gene3D" id="3.40.630.10">
    <property type="entry name" value="Zn peptidases"/>
    <property type="match status" value="1"/>
</dbReference>
<protein>
    <submittedName>
        <fullName evidence="7">Uncharacterized protein</fullName>
    </submittedName>
</protein>
<dbReference type="InterPro" id="IPR051458">
    <property type="entry name" value="Cyt/Met_Dipeptidase"/>
</dbReference>
<keyword evidence="2" id="KW-0645">Protease</keyword>
<organism evidence="7 8">
    <name type="scientific">Smittium angustum</name>
    <dbReference type="NCBI Taxonomy" id="133377"/>
    <lineage>
        <taxon>Eukaryota</taxon>
        <taxon>Fungi</taxon>
        <taxon>Fungi incertae sedis</taxon>
        <taxon>Zoopagomycota</taxon>
        <taxon>Kickxellomycotina</taxon>
        <taxon>Harpellomycetes</taxon>
        <taxon>Harpellales</taxon>
        <taxon>Legeriomycetaceae</taxon>
        <taxon>Smittium</taxon>
    </lineage>
</organism>
<dbReference type="PANTHER" id="PTHR43270">
    <property type="entry name" value="BETA-ALA-HIS DIPEPTIDASE"/>
    <property type="match status" value="1"/>
</dbReference>
<evidence type="ECO:0000256" key="2">
    <source>
        <dbReference type="ARBA" id="ARBA00022670"/>
    </source>
</evidence>
<dbReference type="GO" id="GO:0046872">
    <property type="term" value="F:metal ion binding"/>
    <property type="evidence" value="ECO:0007669"/>
    <property type="project" value="UniProtKB-KW"/>
</dbReference>
<reference evidence="7 8" key="1">
    <citation type="journal article" date="2018" name="MBio">
        <title>Comparative Genomics Reveals the Core Gene Toolbox for the Fungus-Insect Symbiosis.</title>
        <authorList>
            <person name="Wang Y."/>
            <person name="Stata M."/>
            <person name="Wang W."/>
            <person name="Stajich J.E."/>
            <person name="White M.M."/>
            <person name="Moncalvo J.M."/>
        </authorList>
    </citation>
    <scope>NUCLEOTIDE SEQUENCE [LARGE SCALE GENOMIC DNA]</scope>
    <source>
        <strain evidence="7 8">AUS-126-30</strain>
    </source>
</reference>
<dbReference type="GO" id="GO:0006508">
    <property type="term" value="P:proteolysis"/>
    <property type="evidence" value="ECO:0007669"/>
    <property type="project" value="UniProtKB-KW"/>
</dbReference>
<dbReference type="InterPro" id="IPR001261">
    <property type="entry name" value="ArgE/DapE_CS"/>
</dbReference>